<feature type="transmembrane region" description="Helical" evidence="11">
    <location>
        <begin position="202"/>
        <end position="220"/>
    </location>
</feature>
<evidence type="ECO:0000256" key="7">
    <source>
        <dbReference type="ARBA" id="ARBA00023136"/>
    </source>
</evidence>
<keyword evidence="4 11" id="KW-0812">Transmembrane</keyword>
<keyword evidence="7 11" id="KW-0472">Membrane</keyword>
<dbReference type="AlphaFoldDB" id="A0A2R6W746"/>
<evidence type="ECO:0000256" key="3">
    <source>
        <dbReference type="ARBA" id="ARBA00022475"/>
    </source>
</evidence>
<evidence type="ECO:0000256" key="4">
    <source>
        <dbReference type="ARBA" id="ARBA00022692"/>
    </source>
</evidence>
<comment type="similarity">
    <text evidence="8">Belongs to the TMEM147 family.</text>
</comment>
<reference evidence="13" key="1">
    <citation type="journal article" date="2017" name="Cell">
        <title>Insights into land plant evolution garnered from the Marchantia polymorpha genome.</title>
        <authorList>
            <person name="Bowman J.L."/>
            <person name="Kohchi T."/>
            <person name="Yamato K.T."/>
            <person name="Jenkins J."/>
            <person name="Shu S."/>
            <person name="Ishizaki K."/>
            <person name="Yamaoka S."/>
            <person name="Nishihama R."/>
            <person name="Nakamura Y."/>
            <person name="Berger F."/>
            <person name="Adam C."/>
            <person name="Aki S.S."/>
            <person name="Althoff F."/>
            <person name="Araki T."/>
            <person name="Arteaga-Vazquez M.A."/>
            <person name="Balasubrmanian S."/>
            <person name="Barry K."/>
            <person name="Bauer D."/>
            <person name="Boehm C.R."/>
            <person name="Briginshaw L."/>
            <person name="Caballero-Perez J."/>
            <person name="Catarino B."/>
            <person name="Chen F."/>
            <person name="Chiyoda S."/>
            <person name="Chovatia M."/>
            <person name="Davies K.M."/>
            <person name="Delmans M."/>
            <person name="Demura T."/>
            <person name="Dierschke T."/>
            <person name="Dolan L."/>
            <person name="Dorantes-Acosta A.E."/>
            <person name="Eklund D.M."/>
            <person name="Florent S.N."/>
            <person name="Flores-Sandoval E."/>
            <person name="Fujiyama A."/>
            <person name="Fukuzawa H."/>
            <person name="Galik B."/>
            <person name="Grimanelli D."/>
            <person name="Grimwood J."/>
            <person name="Grossniklaus U."/>
            <person name="Hamada T."/>
            <person name="Haseloff J."/>
            <person name="Hetherington A.J."/>
            <person name="Higo A."/>
            <person name="Hirakawa Y."/>
            <person name="Hundley H.N."/>
            <person name="Ikeda Y."/>
            <person name="Inoue K."/>
            <person name="Inoue S.I."/>
            <person name="Ishida S."/>
            <person name="Jia Q."/>
            <person name="Kakita M."/>
            <person name="Kanazawa T."/>
            <person name="Kawai Y."/>
            <person name="Kawashima T."/>
            <person name="Kennedy M."/>
            <person name="Kinose K."/>
            <person name="Kinoshita T."/>
            <person name="Kohara Y."/>
            <person name="Koide E."/>
            <person name="Komatsu K."/>
            <person name="Kopischke S."/>
            <person name="Kubo M."/>
            <person name="Kyozuka J."/>
            <person name="Lagercrantz U."/>
            <person name="Lin S.S."/>
            <person name="Lindquist E."/>
            <person name="Lipzen A.M."/>
            <person name="Lu C.W."/>
            <person name="De Luna E."/>
            <person name="Martienssen R.A."/>
            <person name="Minamino N."/>
            <person name="Mizutani M."/>
            <person name="Mizutani M."/>
            <person name="Mochizuki N."/>
            <person name="Monte I."/>
            <person name="Mosher R."/>
            <person name="Nagasaki H."/>
            <person name="Nakagami H."/>
            <person name="Naramoto S."/>
            <person name="Nishitani K."/>
            <person name="Ohtani M."/>
            <person name="Okamoto T."/>
            <person name="Okumura M."/>
            <person name="Phillips J."/>
            <person name="Pollak B."/>
            <person name="Reinders A."/>
            <person name="Rovekamp M."/>
            <person name="Sano R."/>
            <person name="Sawa S."/>
            <person name="Schmid M.W."/>
            <person name="Shirakawa M."/>
            <person name="Solano R."/>
            <person name="Spunde A."/>
            <person name="Suetsugu N."/>
            <person name="Sugano S."/>
            <person name="Sugiyama A."/>
            <person name="Sun R."/>
            <person name="Suzuki Y."/>
            <person name="Takenaka M."/>
            <person name="Takezawa D."/>
            <person name="Tomogane H."/>
            <person name="Tsuzuki M."/>
            <person name="Ueda T."/>
            <person name="Umeda M."/>
            <person name="Ward J.M."/>
            <person name="Watanabe Y."/>
            <person name="Yazaki K."/>
            <person name="Yokoyama R."/>
            <person name="Yoshitake Y."/>
            <person name="Yotsui I."/>
            <person name="Zachgo S."/>
            <person name="Schmutz J."/>
        </authorList>
    </citation>
    <scope>NUCLEOTIDE SEQUENCE [LARGE SCALE GENOMIC DNA]</scope>
    <source>
        <strain evidence="13">Tak-1</strain>
    </source>
</reference>
<dbReference type="InterPro" id="IPR019164">
    <property type="entry name" value="TMEM147"/>
</dbReference>
<organism evidence="12 13">
    <name type="scientific">Marchantia polymorpha</name>
    <name type="common">Common liverwort</name>
    <name type="synonym">Marchantia aquatica</name>
    <dbReference type="NCBI Taxonomy" id="3197"/>
    <lineage>
        <taxon>Eukaryota</taxon>
        <taxon>Viridiplantae</taxon>
        <taxon>Streptophyta</taxon>
        <taxon>Embryophyta</taxon>
        <taxon>Marchantiophyta</taxon>
        <taxon>Marchantiopsida</taxon>
        <taxon>Marchantiidae</taxon>
        <taxon>Marchantiales</taxon>
        <taxon>Marchantiaceae</taxon>
        <taxon>Marchantia</taxon>
    </lineage>
</organism>
<keyword evidence="6 11" id="KW-1133">Transmembrane helix</keyword>
<dbReference type="Proteomes" id="UP000244005">
    <property type="component" value="Unassembled WGS sequence"/>
</dbReference>
<evidence type="ECO:0000256" key="10">
    <source>
        <dbReference type="ARBA" id="ARBA00034899"/>
    </source>
</evidence>
<dbReference type="GO" id="GO:0005886">
    <property type="term" value="C:plasma membrane"/>
    <property type="evidence" value="ECO:0007669"/>
    <property type="project" value="UniProtKB-SubCell"/>
</dbReference>
<evidence type="ECO:0000256" key="2">
    <source>
        <dbReference type="ARBA" id="ARBA00004651"/>
    </source>
</evidence>
<dbReference type="Pfam" id="PF09767">
    <property type="entry name" value="DUF2053"/>
    <property type="match status" value="1"/>
</dbReference>
<feature type="transmembrane region" description="Helical" evidence="11">
    <location>
        <begin position="39"/>
        <end position="59"/>
    </location>
</feature>
<evidence type="ECO:0000256" key="1">
    <source>
        <dbReference type="ARBA" id="ARBA00004477"/>
    </source>
</evidence>
<evidence type="ECO:0000256" key="6">
    <source>
        <dbReference type="ARBA" id="ARBA00022989"/>
    </source>
</evidence>
<proteinExistence type="inferred from homology"/>
<evidence type="ECO:0000256" key="8">
    <source>
        <dbReference type="ARBA" id="ARBA00034739"/>
    </source>
</evidence>
<evidence type="ECO:0000256" key="11">
    <source>
        <dbReference type="SAM" id="Phobius"/>
    </source>
</evidence>
<dbReference type="GO" id="GO:0005789">
    <property type="term" value="C:endoplasmic reticulum membrane"/>
    <property type="evidence" value="ECO:0007669"/>
    <property type="project" value="UniProtKB-SubCell"/>
</dbReference>
<feature type="transmembrane region" description="Helical" evidence="11">
    <location>
        <begin position="144"/>
        <end position="161"/>
    </location>
</feature>
<evidence type="ECO:0000256" key="9">
    <source>
        <dbReference type="ARBA" id="ARBA00034846"/>
    </source>
</evidence>
<feature type="transmembrane region" description="Helical" evidence="11">
    <location>
        <begin position="168"/>
        <end position="190"/>
    </location>
</feature>
<keyword evidence="13" id="KW-1185">Reference proteome</keyword>
<evidence type="ECO:0000313" key="12">
    <source>
        <dbReference type="EMBL" id="PTQ29678.1"/>
    </source>
</evidence>
<gene>
    <name evidence="12" type="ORF">MARPO_0136s0007</name>
</gene>
<name>A0A2R6W746_MARPO</name>
<dbReference type="OMA" id="SKCVYAG"/>
<dbReference type="Gramene" id="Mp5g07140.1">
    <property type="protein sequence ID" value="Mp5g07140.1.cds"/>
    <property type="gene ID" value="Mp5g07140"/>
</dbReference>
<evidence type="ECO:0000256" key="5">
    <source>
        <dbReference type="ARBA" id="ARBA00022824"/>
    </source>
</evidence>
<dbReference type="EMBL" id="KZ772808">
    <property type="protein sequence ID" value="PTQ29678.1"/>
    <property type="molecule type" value="Genomic_DNA"/>
</dbReference>
<evidence type="ECO:0000313" key="13">
    <source>
        <dbReference type="Proteomes" id="UP000244005"/>
    </source>
</evidence>
<dbReference type="OrthoDB" id="9993532at2759"/>
<comment type="subcellular location">
    <subcellularLocation>
        <location evidence="2">Cell membrane</location>
        <topology evidence="2">Multi-pass membrane protein</topology>
    </subcellularLocation>
    <subcellularLocation>
        <location evidence="1">Endoplasmic reticulum membrane</location>
        <topology evidence="1">Multi-pass membrane protein</topology>
    </subcellularLocation>
</comment>
<feature type="transmembrane region" description="Helical" evidence="11">
    <location>
        <begin position="71"/>
        <end position="93"/>
    </location>
</feature>
<sequence length="227" mass="25095">MTLFHFFNCAALTFGPHAVYYQATPLSEYDTVGSCIRAALVYLGTTLIKLVCLATFLHGTESEGFDFTQEILKALIGFLDVAGLYFALTQLTYRNISQTHKFQAIGLGWAFADSLVHRLAPLWVGARGLEFTWDYLLKGLESNANLVFTVCLAALGSLMWLRKNKPATLVPIIYASAGLVATMPSITSYLRKGLHWDFSKVVGFELAASLAMAFVTWRLFSACQRPS</sequence>
<keyword evidence="5" id="KW-0256">Endoplasmic reticulum</keyword>
<protein>
    <recommendedName>
        <fullName evidence="9">BOS complex subunit TMEM147</fullName>
    </recommendedName>
    <alternativeName>
        <fullName evidence="10">Transmembrane protein 147</fullName>
    </alternativeName>
</protein>
<accession>A0A2R6W746</accession>
<dbReference type="PANTHER" id="PTHR12869">
    <property type="entry name" value="SMALL SEVEN TRANSMEMBRANE DOMAIN-CONTAINING PROTEIN"/>
    <property type="match status" value="1"/>
</dbReference>
<dbReference type="PANTHER" id="PTHR12869:SF0">
    <property type="entry name" value="BOS COMPLEX SUBUNIT TMEM147"/>
    <property type="match status" value="1"/>
</dbReference>
<keyword evidence="3" id="KW-1003">Cell membrane</keyword>